<evidence type="ECO:0000313" key="2">
    <source>
        <dbReference type="EMBL" id="AXY78410.1"/>
    </source>
</evidence>
<keyword evidence="3" id="KW-1185">Reference proteome</keyword>
<dbReference type="GO" id="GO:0016811">
    <property type="term" value="F:hydrolase activity, acting on carbon-nitrogen (but not peptide) bonds, in linear amides"/>
    <property type="evidence" value="ECO:0007669"/>
    <property type="project" value="InterPro"/>
</dbReference>
<proteinExistence type="predicted"/>
<dbReference type="KEGG" id="pseg:D3H65_32430"/>
<name>A0A3B7MZ90_9BACT</name>
<dbReference type="OrthoDB" id="9811740at2"/>
<dbReference type="Gene3D" id="3.10.28.20">
    <property type="entry name" value="Acetamidase/Formamidase-like domains"/>
    <property type="match status" value="1"/>
</dbReference>
<dbReference type="Pfam" id="PF03069">
    <property type="entry name" value="FmdA_AmdA"/>
    <property type="match status" value="1"/>
</dbReference>
<dbReference type="EMBL" id="CP032157">
    <property type="protein sequence ID" value="AXY78410.1"/>
    <property type="molecule type" value="Genomic_DNA"/>
</dbReference>
<gene>
    <name evidence="2" type="ORF">D3H65_32430</name>
</gene>
<accession>A0A3B7MZ90</accession>
<keyword evidence="1" id="KW-0732">Signal</keyword>
<dbReference type="Proteomes" id="UP000263900">
    <property type="component" value="Chromosome"/>
</dbReference>
<dbReference type="InterPro" id="IPR004304">
    <property type="entry name" value="FmdA_AmdA"/>
</dbReference>
<sequence length="345" mass="37624">MRVHTFFSCALAALSCTTPLFARQQPRHIHFQPTVWQRTYSAAHTPVLRIAEGDTVSTNSVDAAGFDTKGERVAHRGNPLTGPFYVEGAMPGDVIAITLHDVRLNRGYATTLNALIPKIFPGKATMKLWKSSKLTRWNLDTIAGFASPATAEESLRDLKVALHPFLGCLGVAAEGDKTPDAGACNDYGGNTDFYLNKAGATTYLQVNHPGALLYFGDGHAVQGDGELNGDALETTMKFSFSTRILRKGYLPSTKPIMEDDQYWMFYGIEKTLDRSLQAATESMVLWLEHTYGLTRREASQVIGPAIQYRIPKTAANIGEVVAMIPKAVLKSLPPAPKGQPISLKP</sequence>
<protein>
    <submittedName>
        <fullName evidence="2">Acetamidase</fullName>
    </submittedName>
</protein>
<feature type="signal peptide" evidence="1">
    <location>
        <begin position="1"/>
        <end position="22"/>
    </location>
</feature>
<dbReference type="SUPFAM" id="SSF141130">
    <property type="entry name" value="Acetamidase/Formamidase-like"/>
    <property type="match status" value="1"/>
</dbReference>
<reference evidence="2 3" key="1">
    <citation type="submission" date="2018-09" db="EMBL/GenBank/DDBJ databases">
        <title>Genome sequencing of strain 6GH32-13.</title>
        <authorList>
            <person name="Weon H.-Y."/>
            <person name="Heo J."/>
            <person name="Kwon S.-W."/>
        </authorList>
    </citation>
    <scope>NUCLEOTIDE SEQUENCE [LARGE SCALE GENOMIC DNA]</scope>
    <source>
        <strain evidence="2 3">5GH32-13</strain>
    </source>
</reference>
<dbReference type="RefSeq" id="WP_119054282.1">
    <property type="nucleotide sequence ID" value="NZ_CP032157.1"/>
</dbReference>
<dbReference type="PANTHER" id="PTHR31891:SF1">
    <property type="entry name" value="FORMAMIDASE C869.04-RELATED"/>
    <property type="match status" value="1"/>
</dbReference>
<evidence type="ECO:0000313" key="3">
    <source>
        <dbReference type="Proteomes" id="UP000263900"/>
    </source>
</evidence>
<dbReference type="Gene3D" id="2.60.120.580">
    <property type="entry name" value="Acetamidase/Formamidase-like domains"/>
    <property type="match status" value="1"/>
</dbReference>
<dbReference type="PANTHER" id="PTHR31891">
    <property type="entry name" value="FORMAMIDASE C869.04-RELATED"/>
    <property type="match status" value="1"/>
</dbReference>
<organism evidence="2 3">
    <name type="scientific">Paraflavitalea soli</name>
    <dbReference type="NCBI Taxonomy" id="2315862"/>
    <lineage>
        <taxon>Bacteria</taxon>
        <taxon>Pseudomonadati</taxon>
        <taxon>Bacteroidota</taxon>
        <taxon>Chitinophagia</taxon>
        <taxon>Chitinophagales</taxon>
        <taxon>Chitinophagaceae</taxon>
        <taxon>Paraflavitalea</taxon>
    </lineage>
</organism>
<dbReference type="AlphaFoldDB" id="A0A3B7MZ90"/>
<evidence type="ECO:0000256" key="1">
    <source>
        <dbReference type="SAM" id="SignalP"/>
    </source>
</evidence>
<feature type="chain" id="PRO_5017539428" evidence="1">
    <location>
        <begin position="23"/>
        <end position="345"/>
    </location>
</feature>
<dbReference type="PROSITE" id="PS51257">
    <property type="entry name" value="PROKAR_LIPOPROTEIN"/>
    <property type="match status" value="1"/>
</dbReference>